<keyword evidence="9" id="KW-1185">Reference proteome</keyword>
<dbReference type="GO" id="GO:0006018">
    <property type="term" value="P:2-deoxyribose 1-phosphate catabolic process"/>
    <property type="evidence" value="ECO:0007669"/>
    <property type="project" value="UniProtKB-UniRule"/>
</dbReference>
<proteinExistence type="inferred from homology"/>
<dbReference type="EC" id="4.1.2.4" evidence="7"/>
<dbReference type="PANTHER" id="PTHR10889:SF1">
    <property type="entry name" value="DEOXYRIBOSE-PHOSPHATE ALDOLASE"/>
    <property type="match status" value="1"/>
</dbReference>
<dbReference type="FunFam" id="3.20.20.70:FF:000044">
    <property type="entry name" value="Deoxyribose-phosphate aldolase"/>
    <property type="match status" value="1"/>
</dbReference>
<dbReference type="PIRSF" id="PIRSF001357">
    <property type="entry name" value="DeoC"/>
    <property type="match status" value="1"/>
</dbReference>
<evidence type="ECO:0000256" key="6">
    <source>
        <dbReference type="ARBA" id="ARBA00056337"/>
    </source>
</evidence>
<comment type="catalytic activity">
    <reaction evidence="5 7">
        <text>2-deoxy-D-ribose 5-phosphate = D-glyceraldehyde 3-phosphate + acetaldehyde</text>
        <dbReference type="Rhea" id="RHEA:12821"/>
        <dbReference type="ChEBI" id="CHEBI:15343"/>
        <dbReference type="ChEBI" id="CHEBI:59776"/>
        <dbReference type="ChEBI" id="CHEBI:62877"/>
        <dbReference type="EC" id="4.1.2.4"/>
    </reaction>
</comment>
<dbReference type="GO" id="GO:0005737">
    <property type="term" value="C:cytoplasm"/>
    <property type="evidence" value="ECO:0007669"/>
    <property type="project" value="UniProtKB-SubCell"/>
</dbReference>
<comment type="function">
    <text evidence="6 7">Catalyzes a reversible aldol reaction between acetaldehyde and D-glyceraldehyde 3-phosphate to generate 2-deoxy-D-ribose 5-phosphate.</text>
</comment>
<keyword evidence="2 7" id="KW-0963">Cytoplasm</keyword>
<evidence type="ECO:0000256" key="4">
    <source>
        <dbReference type="ARBA" id="ARBA00023270"/>
    </source>
</evidence>
<sequence length="237" mass="25307">MAIKPKDMAKMIDHTILNANATVEEVKEKCDEAKEYDFASVCVNPAFVPMAARLLKDTSVKVCTVVGFPLGANAQEVKAFETKKAISEGAQEIDMVANIGAIKSGAFDIVYNDIKAVVDSTNIAGVTKDIITKVIIETSYLTDEEIVKVCKIAKDAKAEFVKTSTGFGAGGANVEDVSLMRKTVGRSIGVKASGGIGNFDDALDMLDAGANRIGASRGVDIVTGKRREENEDEEEDY</sequence>
<feature type="active site" description="Proton donor/acceptor" evidence="7">
    <location>
        <position position="191"/>
    </location>
</feature>
<dbReference type="STRING" id="142842.SAMN02745118_02342"/>
<dbReference type="SUPFAM" id="SSF51569">
    <property type="entry name" value="Aldolase"/>
    <property type="match status" value="1"/>
</dbReference>
<dbReference type="NCBIfam" id="TIGR00126">
    <property type="entry name" value="deoC"/>
    <property type="match status" value="1"/>
</dbReference>
<evidence type="ECO:0000256" key="3">
    <source>
        <dbReference type="ARBA" id="ARBA00023239"/>
    </source>
</evidence>
<dbReference type="InterPro" id="IPR013785">
    <property type="entry name" value="Aldolase_TIM"/>
</dbReference>
<keyword evidence="3 7" id="KW-0456">Lyase</keyword>
<evidence type="ECO:0000313" key="8">
    <source>
        <dbReference type="EMBL" id="SJZ96129.1"/>
    </source>
</evidence>
<evidence type="ECO:0000256" key="7">
    <source>
        <dbReference type="HAMAP-Rule" id="MF_00114"/>
    </source>
</evidence>
<dbReference type="RefSeq" id="WP_078810775.1">
    <property type="nucleotide sequence ID" value="NZ_FUWM01000022.1"/>
</dbReference>
<gene>
    <name evidence="7" type="primary">deoC</name>
    <name evidence="8" type="ORF">SAMN02745118_02342</name>
</gene>
<evidence type="ECO:0000256" key="1">
    <source>
        <dbReference type="ARBA" id="ARBA00010936"/>
    </source>
</evidence>
<evidence type="ECO:0000256" key="2">
    <source>
        <dbReference type="ARBA" id="ARBA00022490"/>
    </source>
</evidence>
<dbReference type="Pfam" id="PF01791">
    <property type="entry name" value="DeoC"/>
    <property type="match status" value="1"/>
</dbReference>
<dbReference type="SMART" id="SM01133">
    <property type="entry name" value="DeoC"/>
    <property type="match status" value="1"/>
</dbReference>
<reference evidence="9" key="1">
    <citation type="submission" date="2017-02" db="EMBL/GenBank/DDBJ databases">
        <authorList>
            <person name="Varghese N."/>
            <person name="Submissions S."/>
        </authorList>
    </citation>
    <scope>NUCLEOTIDE SEQUENCE [LARGE SCALE GENOMIC DNA]</scope>
    <source>
        <strain evidence="9">ATCC BAA-73</strain>
    </source>
</reference>
<dbReference type="InterPro" id="IPR011343">
    <property type="entry name" value="DeoC"/>
</dbReference>
<dbReference type="AlphaFoldDB" id="A0A1T4PX94"/>
<evidence type="ECO:0000313" key="9">
    <source>
        <dbReference type="Proteomes" id="UP000190625"/>
    </source>
</evidence>
<dbReference type="UniPathway" id="UPA00002">
    <property type="reaction ID" value="UER00468"/>
</dbReference>
<dbReference type="EMBL" id="FUWM01000022">
    <property type="protein sequence ID" value="SJZ96129.1"/>
    <property type="molecule type" value="Genomic_DNA"/>
</dbReference>
<dbReference type="GO" id="GO:0016052">
    <property type="term" value="P:carbohydrate catabolic process"/>
    <property type="evidence" value="ECO:0007669"/>
    <property type="project" value="TreeGrafter"/>
</dbReference>
<dbReference type="InterPro" id="IPR002915">
    <property type="entry name" value="DeoC/FbaB/LacD_aldolase"/>
</dbReference>
<comment type="similarity">
    <text evidence="1 7">Belongs to the DeoC/FbaB aldolase family. DeoC type 1 subfamily.</text>
</comment>
<dbReference type="OrthoDB" id="9778711at2"/>
<dbReference type="Gene3D" id="3.20.20.70">
    <property type="entry name" value="Aldolase class I"/>
    <property type="match status" value="1"/>
</dbReference>
<dbReference type="CDD" id="cd00959">
    <property type="entry name" value="DeoC"/>
    <property type="match status" value="1"/>
</dbReference>
<feature type="active site" description="Proton donor/acceptor" evidence="7">
    <location>
        <position position="94"/>
    </location>
</feature>
<dbReference type="PANTHER" id="PTHR10889">
    <property type="entry name" value="DEOXYRIBOSE-PHOSPHATE ALDOLASE"/>
    <property type="match status" value="1"/>
</dbReference>
<name>A0A1T4PX94_9FIRM</name>
<dbReference type="GO" id="GO:0009264">
    <property type="term" value="P:deoxyribonucleotide catabolic process"/>
    <property type="evidence" value="ECO:0007669"/>
    <property type="project" value="UniProtKB-UniRule"/>
</dbReference>
<dbReference type="GO" id="GO:0004139">
    <property type="term" value="F:deoxyribose-phosphate aldolase activity"/>
    <property type="evidence" value="ECO:0007669"/>
    <property type="project" value="UniProtKB-UniRule"/>
</dbReference>
<accession>A0A1T4PX94</accession>
<dbReference type="InterPro" id="IPR028581">
    <property type="entry name" value="DeoC_typeI"/>
</dbReference>
<keyword evidence="4 7" id="KW-0704">Schiff base</keyword>
<feature type="active site" description="Schiff-base intermediate with acetaldehyde" evidence="7">
    <location>
        <position position="162"/>
    </location>
</feature>
<dbReference type="HAMAP" id="MF_00114">
    <property type="entry name" value="DeoC_type1"/>
    <property type="match status" value="1"/>
</dbReference>
<dbReference type="Proteomes" id="UP000190625">
    <property type="component" value="Unassembled WGS sequence"/>
</dbReference>
<organism evidence="8 9">
    <name type="scientific">Selenihalanaerobacter shriftii</name>
    <dbReference type="NCBI Taxonomy" id="142842"/>
    <lineage>
        <taxon>Bacteria</taxon>
        <taxon>Bacillati</taxon>
        <taxon>Bacillota</taxon>
        <taxon>Clostridia</taxon>
        <taxon>Halanaerobiales</taxon>
        <taxon>Halobacteroidaceae</taxon>
        <taxon>Selenihalanaerobacter</taxon>
    </lineage>
</organism>
<evidence type="ECO:0000256" key="5">
    <source>
        <dbReference type="ARBA" id="ARBA00048791"/>
    </source>
</evidence>
<protein>
    <recommendedName>
        <fullName evidence="7">Deoxyribose-phosphate aldolase</fullName>
        <shortName evidence="7">DERA</shortName>
        <ecNumber evidence="7">4.1.2.4</ecNumber>
    </recommendedName>
    <alternativeName>
        <fullName evidence="7">2-deoxy-D-ribose 5-phosphate aldolase</fullName>
    </alternativeName>
    <alternativeName>
        <fullName evidence="7">Phosphodeoxyriboaldolase</fullName>
        <shortName evidence="7">Deoxyriboaldolase</shortName>
    </alternativeName>
</protein>
<comment type="subcellular location">
    <subcellularLocation>
        <location evidence="7">Cytoplasm</location>
    </subcellularLocation>
</comment>
<comment type="pathway">
    <text evidence="7">Carbohydrate degradation; 2-deoxy-D-ribose 1-phosphate degradation; D-glyceraldehyde 3-phosphate and acetaldehyde from 2-deoxy-alpha-D-ribose 1-phosphate: step 2/2.</text>
</comment>